<protein>
    <submittedName>
        <fullName evidence="2">Uncharacterized protein</fullName>
    </submittedName>
</protein>
<evidence type="ECO:0000256" key="1">
    <source>
        <dbReference type="SAM" id="MobiDB-lite"/>
    </source>
</evidence>
<dbReference type="HOGENOM" id="CLU_2305868_0_0_1"/>
<feature type="region of interest" description="Disordered" evidence="1">
    <location>
        <begin position="81"/>
        <end position="100"/>
    </location>
</feature>
<name>T0LP96_COLGC</name>
<feature type="compositionally biased region" description="Polar residues" evidence="1">
    <location>
        <begin position="90"/>
        <end position="100"/>
    </location>
</feature>
<evidence type="ECO:0000313" key="3">
    <source>
        <dbReference type="Proteomes" id="UP000015530"/>
    </source>
</evidence>
<dbReference type="Proteomes" id="UP000015530">
    <property type="component" value="Unassembled WGS sequence"/>
</dbReference>
<dbReference type="AlphaFoldDB" id="T0LP96"/>
<proteinExistence type="predicted"/>
<comment type="caution">
    <text evidence="2">The sequence shown here is derived from an EMBL/GenBank/DDBJ whole genome shotgun (WGS) entry which is preliminary data.</text>
</comment>
<reference evidence="3" key="1">
    <citation type="journal article" date="2013" name="Mol. Plant Microbe Interact.">
        <title>Global aspects of pacC regulation of pathogenicity genes in Colletotrichum gloeosporioides as revealed by transcriptome analysis.</title>
        <authorList>
            <person name="Alkan N."/>
            <person name="Meng X."/>
            <person name="Friedlander G."/>
            <person name="Reuveni E."/>
            <person name="Sukno S."/>
            <person name="Sherman A."/>
            <person name="Thon M."/>
            <person name="Fluhr R."/>
            <person name="Prusky D."/>
        </authorList>
    </citation>
    <scope>NUCLEOTIDE SEQUENCE [LARGE SCALE GENOMIC DNA]</scope>
    <source>
        <strain evidence="3">Cg-14</strain>
    </source>
</reference>
<dbReference type="EMBL" id="AMYD01001350">
    <property type="protein sequence ID" value="EQB53541.1"/>
    <property type="molecule type" value="Genomic_DNA"/>
</dbReference>
<accession>T0LP96</accession>
<sequence length="100" mass="11007">MNYLESSLAFRAPSKSIHPALADCDLTRVASPDYDTRGKLVFRGRSNHTSRVDLRIICPLNIILLLTGPGVHKAADLVGERGLDHESRQPLPQTPNIYTG</sequence>
<organism evidence="2 3">
    <name type="scientific">Colletotrichum gloeosporioides (strain Cg-14)</name>
    <name type="common">Anthracnose fungus</name>
    <name type="synonym">Glomerella cingulata</name>
    <dbReference type="NCBI Taxonomy" id="1237896"/>
    <lineage>
        <taxon>Eukaryota</taxon>
        <taxon>Fungi</taxon>
        <taxon>Dikarya</taxon>
        <taxon>Ascomycota</taxon>
        <taxon>Pezizomycotina</taxon>
        <taxon>Sordariomycetes</taxon>
        <taxon>Hypocreomycetidae</taxon>
        <taxon>Glomerellales</taxon>
        <taxon>Glomerellaceae</taxon>
        <taxon>Colletotrichum</taxon>
        <taxon>Colletotrichum gloeosporioides species complex</taxon>
    </lineage>
</organism>
<evidence type="ECO:0000313" key="2">
    <source>
        <dbReference type="EMBL" id="EQB53541.1"/>
    </source>
</evidence>
<gene>
    <name evidence="2" type="ORF">CGLO_06733</name>
</gene>